<dbReference type="InterPro" id="IPR054779">
    <property type="entry name" value="Cys_pept_put_mycoplasmatota"/>
</dbReference>
<evidence type="ECO:0008006" key="3">
    <source>
        <dbReference type="Google" id="ProtNLM"/>
    </source>
</evidence>
<gene>
    <name evidence="1" type="ORF">LQ356_01250</name>
</gene>
<name>A0ABZ2TRD5_9BACT</name>
<accession>A0ABZ2TRD5</accession>
<proteinExistence type="predicted"/>
<dbReference type="RefSeq" id="WP_405312002.1">
    <property type="nucleotide sequence ID" value="NZ_CP088155.1"/>
</dbReference>
<keyword evidence="2" id="KW-1185">Reference proteome</keyword>
<sequence length="454" mass="54042">MFDIEYKREFSNIENKIKQNEIKQVEKLTNRSINAYLKYVILEIFKYNQKVLYEIKSWRIVYDGFNNAYLYVEFNPYGLMIISLINNESIIINPFLNSNNLEKYKKSKKLILDFSTLKVKNINTEDIKTFNVKSTNKIDNPILNALKEKNYSINDNLNNALLKNEYKKLLNFKKIKDTNISIFNNKKPPKIYKPKNDEYLQVQKEITYSWWFRKAMLRYDFGETDDKELGYTKPEEDETGLCHYIALAMLLQYAEFFYSKDVFSDKQIEKYITKRTKMLYPEYYPEWTEKYPVIPKISKELVKDLWQIYGKGRIRTTSLYLRQVAEYFIHENKSRYDKKPNVTFHRRSAGWIKPWKWINDNKPCIIYGLTIPNPPSVNEDKKYIGHAIIAYGYTDNGNKLLCHYGWEGYSQILVSSSLSGQLWLLGVSKTGDSKKPREYFYHNGKYISGVDFNK</sequence>
<dbReference type="EMBL" id="CP088155">
    <property type="protein sequence ID" value="WYM97511.1"/>
    <property type="molecule type" value="Genomic_DNA"/>
</dbReference>
<dbReference type="Proteomes" id="UP001622612">
    <property type="component" value="Chromosome"/>
</dbReference>
<organism evidence="1 2">
    <name type="scientific">Metamycoplasma faucium</name>
    <dbReference type="NCBI Taxonomy" id="56142"/>
    <lineage>
        <taxon>Bacteria</taxon>
        <taxon>Bacillati</taxon>
        <taxon>Mycoplasmatota</taxon>
        <taxon>Mycoplasmoidales</taxon>
        <taxon>Metamycoplasmataceae</taxon>
        <taxon>Metamycoplasma</taxon>
    </lineage>
</organism>
<evidence type="ECO:0000313" key="1">
    <source>
        <dbReference type="EMBL" id="WYM97511.1"/>
    </source>
</evidence>
<reference evidence="1" key="1">
    <citation type="submission" date="2021-11" db="EMBL/GenBank/DDBJ databases">
        <title>The first genome sequence of unculturable Mycoplasma faucium obtained by de novo assembly of metagenomic reads.</title>
        <authorList>
            <person name="Sabat A.J."/>
            <person name="Bathoorn E."/>
            <person name="Akkerboom V."/>
            <person name="Friedrich A.W."/>
        </authorList>
    </citation>
    <scope>NUCLEOTIDE SEQUENCE [LARGE SCALE GENOMIC DNA]</scope>
    <source>
        <strain evidence="1">UMCG-MFM1</strain>
    </source>
</reference>
<evidence type="ECO:0000313" key="2">
    <source>
        <dbReference type="Proteomes" id="UP001622612"/>
    </source>
</evidence>
<protein>
    <recommendedName>
        <fullName evidence="3">Peptidase C51 domain-containing protein</fullName>
    </recommendedName>
</protein>
<dbReference type="NCBIfam" id="NF045837">
    <property type="entry name" value="Mplas_Cys_pep"/>
    <property type="match status" value="1"/>
</dbReference>